<dbReference type="RefSeq" id="XP_023932325.1">
    <property type="nucleotide sequence ID" value="XM_024076557.1"/>
</dbReference>
<evidence type="ECO:0000313" key="4">
    <source>
        <dbReference type="RefSeq" id="XP_023932325.1"/>
    </source>
</evidence>
<reference evidence="4" key="1">
    <citation type="submission" date="2025-08" db="UniProtKB">
        <authorList>
            <consortium name="RefSeq"/>
        </authorList>
    </citation>
    <scope>IDENTIFICATION</scope>
    <source>
        <tissue evidence="4">Gonads</tissue>
    </source>
</reference>
<sequence>MAENDQTDSGPRPEDPERQEDCVAGEECYSCVTYMYMFETDNKLGSTAIRNALAQLPTDENCEAGRIANLGKTSCSRGCEKANVTMHFYVQYLDDHKVPIRTVSRGCANDASAGSSVLISDNGCRKPAGEDDLSVGAGAVFKILESFGAPQMFRPTGEICKCRGNLCNSSTSLFACGILLASCLFLIAAVKSVL</sequence>
<protein>
    <submittedName>
        <fullName evidence="4">Uncharacterized protein LOC112042269</fullName>
    </submittedName>
</protein>
<evidence type="ECO:0000313" key="3">
    <source>
        <dbReference type="Proteomes" id="UP000085678"/>
    </source>
</evidence>
<evidence type="ECO:0000256" key="1">
    <source>
        <dbReference type="SAM" id="MobiDB-lite"/>
    </source>
</evidence>
<dbReference type="GeneID" id="112042269"/>
<organism evidence="3 4">
    <name type="scientific">Lingula anatina</name>
    <name type="common">Brachiopod</name>
    <name type="synonym">Lingula unguis</name>
    <dbReference type="NCBI Taxonomy" id="7574"/>
    <lineage>
        <taxon>Eukaryota</taxon>
        <taxon>Metazoa</taxon>
        <taxon>Spiralia</taxon>
        <taxon>Lophotrochozoa</taxon>
        <taxon>Brachiopoda</taxon>
        <taxon>Linguliformea</taxon>
        <taxon>Lingulata</taxon>
        <taxon>Lingulida</taxon>
        <taxon>Linguloidea</taxon>
        <taxon>Lingulidae</taxon>
        <taxon>Lingula</taxon>
    </lineage>
</organism>
<evidence type="ECO:0000256" key="2">
    <source>
        <dbReference type="SAM" id="Phobius"/>
    </source>
</evidence>
<dbReference type="Proteomes" id="UP000085678">
    <property type="component" value="Unplaced"/>
</dbReference>
<keyword evidence="2" id="KW-0812">Transmembrane</keyword>
<dbReference type="KEGG" id="lak:112042269"/>
<accession>A0A2R2MQ07</accession>
<keyword evidence="2" id="KW-0472">Membrane</keyword>
<name>A0A2R2MQ07_LINAN</name>
<feature type="transmembrane region" description="Helical" evidence="2">
    <location>
        <begin position="172"/>
        <end position="190"/>
    </location>
</feature>
<feature type="compositionally biased region" description="Basic and acidic residues" evidence="1">
    <location>
        <begin position="11"/>
        <end position="21"/>
    </location>
</feature>
<keyword evidence="3" id="KW-1185">Reference proteome</keyword>
<keyword evidence="2" id="KW-1133">Transmembrane helix</keyword>
<dbReference type="AlphaFoldDB" id="A0A2R2MQ07"/>
<feature type="region of interest" description="Disordered" evidence="1">
    <location>
        <begin position="1"/>
        <end position="21"/>
    </location>
</feature>
<gene>
    <name evidence="4" type="primary">LOC112042269</name>
</gene>
<dbReference type="InParanoid" id="A0A2R2MQ07"/>
<proteinExistence type="predicted"/>